<protein>
    <submittedName>
        <fullName evidence="2">Sugar ABC transporter substrate-binding protein</fullName>
    </submittedName>
</protein>
<dbReference type="InterPro" id="IPR006059">
    <property type="entry name" value="SBP"/>
</dbReference>
<dbReference type="PANTHER" id="PTHR43649">
    <property type="entry name" value="ARABINOSE-BINDING PROTEIN-RELATED"/>
    <property type="match status" value="1"/>
</dbReference>
<dbReference type="PROSITE" id="PS51257">
    <property type="entry name" value="PROKAR_LIPOPROTEIN"/>
    <property type="match status" value="1"/>
</dbReference>
<dbReference type="AlphaFoldDB" id="A0A255G4I8"/>
<name>A0A255G4I8_9ACTN</name>
<sequence length="429" mass="45473">MKRRTFVTGALGLAAAIGLSGCTGAAGGPSSNTQNGKKTLTVAVWSYATTPEFKALFDAFQVANPDIAIQPVDILAADYQAKITTMLAGGDTTDLIAVKNVTDYSQYTSRGQLADLTDVVKKQLPGNELANLDAYELNGKYFAAPYRSDFWVLFYNKTLFDKAGVPSPGNITWDQYADLAKKLTTGTTSSGQKVYGAYQHTWRSVVQAISAAQTGGNLIGGDYAFFTPRYQMTLDLQKAGSIMDYATAKNNKTSYNSVFQAGQVAMMPMGSWQIAPLLADKAAGKTNVEWAIAPMPQPQSGGQITTFGSPTAFAVNKKSENAEAAQRFIAFAAGDQGARAISAVGIVPALQNAAVTDGYFANKGMPNDGLSKTAFQPGSVGLEMPVNPISSKVDTILTEQHDLIMTGQKSIADGIAEMNSRVKPVIASQ</sequence>
<accession>A0A255G4I8</accession>
<dbReference type="PANTHER" id="PTHR43649:SF12">
    <property type="entry name" value="DIACETYLCHITOBIOSE BINDING PROTEIN DASA"/>
    <property type="match status" value="1"/>
</dbReference>
<gene>
    <name evidence="2" type="ORF">CGZ94_17345</name>
</gene>
<feature type="chain" id="PRO_5012310201" evidence="1">
    <location>
        <begin position="26"/>
        <end position="429"/>
    </location>
</feature>
<dbReference type="Pfam" id="PF01547">
    <property type="entry name" value="SBP_bac_1"/>
    <property type="match status" value="1"/>
</dbReference>
<proteinExistence type="predicted"/>
<dbReference type="Proteomes" id="UP000215896">
    <property type="component" value="Unassembled WGS sequence"/>
</dbReference>
<dbReference type="InterPro" id="IPR050490">
    <property type="entry name" value="Bact_solute-bd_prot1"/>
</dbReference>
<feature type="signal peptide" evidence="1">
    <location>
        <begin position="1"/>
        <end position="25"/>
    </location>
</feature>
<dbReference type="SUPFAM" id="SSF53850">
    <property type="entry name" value="Periplasmic binding protein-like II"/>
    <property type="match status" value="1"/>
</dbReference>
<reference evidence="2 3" key="1">
    <citation type="submission" date="2017-07" db="EMBL/GenBank/DDBJ databases">
        <title>Draft whole genome sequences of clinical Proprionibacteriaceae strains.</title>
        <authorList>
            <person name="Bernier A.-M."/>
            <person name="Bernard K."/>
            <person name="Domingo M.-C."/>
        </authorList>
    </citation>
    <scope>NUCLEOTIDE SEQUENCE [LARGE SCALE GENOMIC DNA]</scope>
    <source>
        <strain evidence="2 3">NML 030167</strain>
    </source>
</reference>
<evidence type="ECO:0000313" key="3">
    <source>
        <dbReference type="Proteomes" id="UP000215896"/>
    </source>
</evidence>
<dbReference type="EMBL" id="NMVO01000016">
    <property type="protein sequence ID" value="OYO10795.1"/>
    <property type="molecule type" value="Genomic_DNA"/>
</dbReference>
<keyword evidence="3" id="KW-1185">Reference proteome</keyword>
<dbReference type="Gene3D" id="3.40.190.10">
    <property type="entry name" value="Periplasmic binding protein-like II"/>
    <property type="match status" value="1"/>
</dbReference>
<comment type="caution">
    <text evidence="2">The sequence shown here is derived from an EMBL/GenBank/DDBJ whole genome shotgun (WGS) entry which is preliminary data.</text>
</comment>
<keyword evidence="1" id="KW-0732">Signal</keyword>
<dbReference type="OrthoDB" id="2531053at2"/>
<evidence type="ECO:0000256" key="1">
    <source>
        <dbReference type="SAM" id="SignalP"/>
    </source>
</evidence>
<evidence type="ECO:0000313" key="2">
    <source>
        <dbReference type="EMBL" id="OYO10795.1"/>
    </source>
</evidence>
<dbReference type="CDD" id="cd13585">
    <property type="entry name" value="PBP2_TMBP_like"/>
    <property type="match status" value="1"/>
</dbReference>
<organism evidence="2 3">
    <name type="scientific">Enemella evansiae</name>
    <dbReference type="NCBI Taxonomy" id="2016499"/>
    <lineage>
        <taxon>Bacteria</taxon>
        <taxon>Bacillati</taxon>
        <taxon>Actinomycetota</taxon>
        <taxon>Actinomycetes</taxon>
        <taxon>Propionibacteriales</taxon>
        <taxon>Propionibacteriaceae</taxon>
        <taxon>Enemella</taxon>
    </lineage>
</organism>